<dbReference type="CDD" id="cd00799">
    <property type="entry name" value="INT_Cre_C"/>
    <property type="match status" value="1"/>
</dbReference>
<dbReference type="PROSITE" id="PS51900">
    <property type="entry name" value="CB"/>
    <property type="match status" value="1"/>
</dbReference>
<dbReference type="SUPFAM" id="SSF47823">
    <property type="entry name" value="lambda integrase-like, N-terminal domain"/>
    <property type="match status" value="1"/>
</dbReference>
<dbReference type="Gene3D" id="1.10.150.130">
    <property type="match status" value="1"/>
</dbReference>
<dbReference type="InterPro" id="IPR052925">
    <property type="entry name" value="Phage_Integrase-like_Recomb"/>
</dbReference>
<protein>
    <submittedName>
        <fullName evidence="7">Tyrosine-type recombinase/integrase</fullName>
    </submittedName>
</protein>
<evidence type="ECO:0000256" key="2">
    <source>
        <dbReference type="ARBA" id="ARBA00023125"/>
    </source>
</evidence>
<evidence type="ECO:0000256" key="4">
    <source>
        <dbReference type="PROSITE-ProRule" id="PRU01248"/>
    </source>
</evidence>
<dbReference type="InterPro" id="IPR002104">
    <property type="entry name" value="Integrase_catalytic"/>
</dbReference>
<dbReference type="SUPFAM" id="SSF56349">
    <property type="entry name" value="DNA breaking-rejoining enzymes"/>
    <property type="match status" value="1"/>
</dbReference>
<dbReference type="GO" id="GO:0003677">
    <property type="term" value="F:DNA binding"/>
    <property type="evidence" value="ECO:0007669"/>
    <property type="project" value="UniProtKB-UniRule"/>
</dbReference>
<dbReference type="PANTHER" id="PTHR34605:SF4">
    <property type="entry name" value="DNA ADENINE METHYLTRANSFERASE"/>
    <property type="match status" value="1"/>
</dbReference>
<dbReference type="AlphaFoldDB" id="A0A6I2L0Z9"/>
<dbReference type="InterPro" id="IPR044068">
    <property type="entry name" value="CB"/>
</dbReference>
<gene>
    <name evidence="7" type="ORF">GJ699_17695</name>
</gene>
<organism evidence="7 8">
    <name type="scientific">Duganella guangzhouensis</name>
    <dbReference type="NCBI Taxonomy" id="2666084"/>
    <lineage>
        <taxon>Bacteria</taxon>
        <taxon>Pseudomonadati</taxon>
        <taxon>Pseudomonadota</taxon>
        <taxon>Betaproteobacteria</taxon>
        <taxon>Burkholderiales</taxon>
        <taxon>Oxalobacteraceae</taxon>
        <taxon>Telluria group</taxon>
        <taxon>Duganella</taxon>
    </lineage>
</organism>
<evidence type="ECO:0000259" key="5">
    <source>
        <dbReference type="PROSITE" id="PS51898"/>
    </source>
</evidence>
<evidence type="ECO:0000313" key="7">
    <source>
        <dbReference type="EMBL" id="MRW91831.1"/>
    </source>
</evidence>
<dbReference type="GO" id="GO:0015074">
    <property type="term" value="P:DNA integration"/>
    <property type="evidence" value="ECO:0007669"/>
    <property type="project" value="UniProtKB-KW"/>
</dbReference>
<keyword evidence="1" id="KW-0229">DNA integration</keyword>
<sequence>MDTDDIDRYLDAANRSNTNRSYQGALRHFEVEWGGFLPATPDSVARYLAHYADSLAINTLQQRLAALAKWHNEQGFADPTKAPIVRKVLKGIRTLHPAQEKQARPIQLEQLRSLVDWLDSQIADVGIGPASLRYRRDKALVLLGFWRGFRGDELTRLCIEHVKAVAGEGMSCFLPFSKGDRQAHGMTFRAPALLSLCPVDAYLDWIAAAKLTDGPVFRAIDRWGNVGTEGLHINSLIPLLRSLLDDAAIPHADEYTSHSLRRGFANWATGSGWDMKTLMEYVGWRDVHSAMRYVEAADPFASVRQPNE</sequence>
<feature type="domain" description="Tyr recombinase" evidence="5">
    <location>
        <begin position="101"/>
        <end position="308"/>
    </location>
</feature>
<keyword evidence="3" id="KW-0233">DNA recombination</keyword>
<dbReference type="Proteomes" id="UP000433309">
    <property type="component" value="Unassembled WGS sequence"/>
</dbReference>
<comment type="caution">
    <text evidence="7">The sequence shown here is derived from an EMBL/GenBank/DDBJ whole genome shotgun (WGS) entry which is preliminary data.</text>
</comment>
<name>A0A6I2L0Z9_9BURK</name>
<dbReference type="Gene3D" id="1.10.443.10">
    <property type="entry name" value="Intergrase catalytic core"/>
    <property type="match status" value="1"/>
</dbReference>
<feature type="domain" description="Core-binding (CB)" evidence="6">
    <location>
        <begin position="1"/>
        <end position="75"/>
    </location>
</feature>
<dbReference type="InterPro" id="IPR010998">
    <property type="entry name" value="Integrase_recombinase_N"/>
</dbReference>
<dbReference type="PANTHER" id="PTHR34605">
    <property type="entry name" value="PHAGE_INTEGRASE DOMAIN-CONTAINING PROTEIN"/>
    <property type="match status" value="1"/>
</dbReference>
<dbReference type="PROSITE" id="PS51898">
    <property type="entry name" value="TYR_RECOMBINASE"/>
    <property type="match status" value="1"/>
</dbReference>
<evidence type="ECO:0000259" key="6">
    <source>
        <dbReference type="PROSITE" id="PS51900"/>
    </source>
</evidence>
<dbReference type="InterPro" id="IPR013762">
    <property type="entry name" value="Integrase-like_cat_sf"/>
</dbReference>
<evidence type="ECO:0000313" key="8">
    <source>
        <dbReference type="Proteomes" id="UP000433309"/>
    </source>
</evidence>
<evidence type="ECO:0000256" key="3">
    <source>
        <dbReference type="ARBA" id="ARBA00023172"/>
    </source>
</evidence>
<dbReference type="Pfam" id="PF00589">
    <property type="entry name" value="Phage_integrase"/>
    <property type="match status" value="1"/>
</dbReference>
<evidence type="ECO:0000256" key="1">
    <source>
        <dbReference type="ARBA" id="ARBA00022908"/>
    </source>
</evidence>
<proteinExistence type="predicted"/>
<dbReference type="GO" id="GO:0006310">
    <property type="term" value="P:DNA recombination"/>
    <property type="evidence" value="ECO:0007669"/>
    <property type="project" value="UniProtKB-KW"/>
</dbReference>
<keyword evidence="8" id="KW-1185">Reference proteome</keyword>
<dbReference type="EMBL" id="WKJK01000009">
    <property type="protein sequence ID" value="MRW91831.1"/>
    <property type="molecule type" value="Genomic_DNA"/>
</dbReference>
<reference evidence="7 8" key="1">
    <citation type="submission" date="2019-11" db="EMBL/GenBank/DDBJ databases">
        <title>Novel species isolated from a subtropical stream in China.</title>
        <authorList>
            <person name="Lu H."/>
        </authorList>
    </citation>
    <scope>NUCLEOTIDE SEQUENCE [LARGE SCALE GENOMIC DNA]</scope>
    <source>
        <strain evidence="7 8">FT80W</strain>
    </source>
</reference>
<accession>A0A6I2L0Z9</accession>
<dbReference type="RefSeq" id="WP_154378647.1">
    <property type="nucleotide sequence ID" value="NZ_WKJK01000009.1"/>
</dbReference>
<dbReference type="InterPro" id="IPR011010">
    <property type="entry name" value="DNA_brk_join_enz"/>
</dbReference>
<keyword evidence="2 4" id="KW-0238">DNA-binding</keyword>